<dbReference type="Proteomes" id="UP000000657">
    <property type="component" value="Chromosome"/>
</dbReference>
<dbReference type="Pfam" id="PF19953">
    <property type="entry name" value="EACC1"/>
    <property type="match status" value="1"/>
</dbReference>
<sequence>MATAARVRTAGSVLITWLKGRRGDVQATVTTAQGASVSLSASLSATNVRSLTSAEVSALLDKLGVVATGESEQTGEGEGSGPPAEPDGSSQAAG</sequence>
<feature type="region of interest" description="Disordered" evidence="1">
    <location>
        <begin position="67"/>
        <end position="94"/>
    </location>
</feature>
<proteinExistence type="predicted"/>
<evidence type="ECO:0000313" key="2">
    <source>
        <dbReference type="EMBL" id="CAJ60032.1"/>
    </source>
</evidence>
<protein>
    <submittedName>
        <fullName evidence="2">Uncharacterized protein</fullName>
    </submittedName>
</protein>
<keyword evidence="3" id="KW-1185">Reference proteome</keyword>
<dbReference type="AlphaFoldDB" id="Q0RQZ1"/>
<name>Q0RQZ1_FRAAA</name>
<dbReference type="KEGG" id="fal:FRAAL1372"/>
<dbReference type="STRING" id="326424.FRAAL1372"/>
<evidence type="ECO:0000313" key="3">
    <source>
        <dbReference type="Proteomes" id="UP000000657"/>
    </source>
</evidence>
<dbReference type="EMBL" id="CT573213">
    <property type="protein sequence ID" value="CAJ60032.1"/>
    <property type="molecule type" value="Genomic_DNA"/>
</dbReference>
<organism evidence="2 3">
    <name type="scientific">Frankia alni (strain DSM 45986 / CECT 9034 / ACN14a)</name>
    <dbReference type="NCBI Taxonomy" id="326424"/>
    <lineage>
        <taxon>Bacteria</taxon>
        <taxon>Bacillati</taxon>
        <taxon>Actinomycetota</taxon>
        <taxon>Actinomycetes</taxon>
        <taxon>Frankiales</taxon>
        <taxon>Frankiaceae</taxon>
        <taxon>Frankia</taxon>
    </lineage>
</organism>
<evidence type="ECO:0000256" key="1">
    <source>
        <dbReference type="SAM" id="MobiDB-lite"/>
    </source>
</evidence>
<dbReference type="InterPro" id="IPR045428">
    <property type="entry name" value="EACC1"/>
</dbReference>
<dbReference type="HOGENOM" id="CLU_2381926_0_0_11"/>
<reference evidence="2 3" key="1">
    <citation type="journal article" date="2007" name="Genome Res.">
        <title>Genome characteristics of facultatively symbiotic Frankia sp. strains reflect host range and host plant biogeography.</title>
        <authorList>
            <person name="Normand P."/>
            <person name="Lapierre P."/>
            <person name="Tisa L.S."/>
            <person name="Gogarten J.P."/>
            <person name="Alloisio N."/>
            <person name="Bagnarol E."/>
            <person name="Bassi C.A."/>
            <person name="Berry A.M."/>
            <person name="Bickhart D.M."/>
            <person name="Choisne N."/>
            <person name="Couloux A."/>
            <person name="Cournoyer B."/>
            <person name="Cruveiller S."/>
            <person name="Daubin V."/>
            <person name="Demange N."/>
            <person name="Francino M.P."/>
            <person name="Goltsman E."/>
            <person name="Huang Y."/>
            <person name="Kopp O.R."/>
            <person name="Labarre L."/>
            <person name="Lapidus A."/>
            <person name="Lavire C."/>
            <person name="Marechal J."/>
            <person name="Martinez M."/>
            <person name="Mastronunzio J.E."/>
            <person name="Mullin B.C."/>
            <person name="Niemann J."/>
            <person name="Pujic P."/>
            <person name="Rawnsley T."/>
            <person name="Rouy Z."/>
            <person name="Schenowitz C."/>
            <person name="Sellstedt A."/>
            <person name="Tavares F."/>
            <person name="Tomkins J.P."/>
            <person name="Vallenet D."/>
            <person name="Valverde C."/>
            <person name="Wall L.G."/>
            <person name="Wang Y."/>
            <person name="Medigue C."/>
            <person name="Benson D.R."/>
        </authorList>
    </citation>
    <scope>NUCLEOTIDE SEQUENCE [LARGE SCALE GENOMIC DNA]</scope>
    <source>
        <strain evidence="3">DSM 45986 / CECT 9034 / ACN14a</strain>
    </source>
</reference>
<dbReference type="RefSeq" id="WP_011602569.1">
    <property type="nucleotide sequence ID" value="NC_008278.1"/>
</dbReference>
<gene>
    <name evidence="2" type="ordered locus">FRAAL1372</name>
</gene>
<accession>Q0RQZ1</accession>